<evidence type="ECO:0000313" key="3">
    <source>
        <dbReference type="Proteomes" id="UP001595778"/>
    </source>
</evidence>
<comment type="caution">
    <text evidence="2">The sequence shown here is derived from an EMBL/GenBank/DDBJ whole genome shotgun (WGS) entry which is preliminary data.</text>
</comment>
<feature type="transmembrane region" description="Helical" evidence="1">
    <location>
        <begin position="98"/>
        <end position="117"/>
    </location>
</feature>
<gene>
    <name evidence="2" type="ORF">ACFO0G_19190</name>
</gene>
<name>A0ABV8WRW1_9MICC</name>
<protein>
    <recommendedName>
        <fullName evidence="4">DUF1206 domain-containing protein</fullName>
    </recommendedName>
</protein>
<evidence type="ECO:0008006" key="4">
    <source>
        <dbReference type="Google" id="ProtNLM"/>
    </source>
</evidence>
<evidence type="ECO:0000256" key="1">
    <source>
        <dbReference type="SAM" id="Phobius"/>
    </source>
</evidence>
<keyword evidence="1" id="KW-1133">Transmembrane helix</keyword>
<dbReference type="EMBL" id="JBHSDQ010000012">
    <property type="protein sequence ID" value="MFC4398223.1"/>
    <property type="molecule type" value="Genomic_DNA"/>
</dbReference>
<organism evidence="2 3">
    <name type="scientific">Arthrobacter sedimenti</name>
    <dbReference type="NCBI Taxonomy" id="2694931"/>
    <lineage>
        <taxon>Bacteria</taxon>
        <taxon>Bacillati</taxon>
        <taxon>Actinomycetota</taxon>
        <taxon>Actinomycetes</taxon>
        <taxon>Micrococcales</taxon>
        <taxon>Micrococcaceae</taxon>
        <taxon>Arthrobacter</taxon>
    </lineage>
</organism>
<dbReference type="RefSeq" id="WP_376979587.1">
    <property type="nucleotide sequence ID" value="NZ_JBHSDQ010000012.1"/>
</dbReference>
<accession>A0ABV8WRW1</accession>
<keyword evidence="1" id="KW-0472">Membrane</keyword>
<dbReference type="Proteomes" id="UP001595778">
    <property type="component" value="Unassembled WGS sequence"/>
</dbReference>
<reference evidence="3" key="1">
    <citation type="journal article" date="2019" name="Int. J. Syst. Evol. Microbiol.">
        <title>The Global Catalogue of Microorganisms (GCM) 10K type strain sequencing project: providing services to taxonomists for standard genome sequencing and annotation.</title>
        <authorList>
            <consortium name="The Broad Institute Genomics Platform"/>
            <consortium name="The Broad Institute Genome Sequencing Center for Infectious Disease"/>
            <person name="Wu L."/>
            <person name="Ma J."/>
        </authorList>
    </citation>
    <scope>NUCLEOTIDE SEQUENCE [LARGE SCALE GENOMIC DNA]</scope>
    <source>
        <strain evidence="3">PJ61</strain>
    </source>
</reference>
<proteinExistence type="predicted"/>
<sequence>MELDLPLSATGSASGHLLEHGVGNTDWDQWDNQVPGSGQPAKSSWGQRMGEGVVFVLVAAVWFVFRKRIAAYQVYLITEKFKVLPVRDTAEQVRGMELLGTLFCALLFVAGVLLMVLRTMLR</sequence>
<feature type="transmembrane region" description="Helical" evidence="1">
    <location>
        <begin position="52"/>
        <end position="78"/>
    </location>
</feature>
<keyword evidence="1" id="KW-0812">Transmembrane</keyword>
<keyword evidence="3" id="KW-1185">Reference proteome</keyword>
<evidence type="ECO:0000313" key="2">
    <source>
        <dbReference type="EMBL" id="MFC4398223.1"/>
    </source>
</evidence>